<name>A0A419X8I1_9BACT</name>
<sequence length="48" mass="5614">MDITSDKVSFVVRTFQNQKLLFVKYISCQAIGSFSFGMNIGMKRWFDK</sequence>
<evidence type="ECO:0000313" key="3">
    <source>
        <dbReference type="Proteomes" id="UP000284531"/>
    </source>
</evidence>
<comment type="caution">
    <text evidence="2">The sequence shown here is derived from an EMBL/GenBank/DDBJ whole genome shotgun (WGS) entry which is preliminary data.</text>
</comment>
<keyword evidence="1" id="KW-0472">Membrane</keyword>
<keyword evidence="3" id="KW-1185">Reference proteome</keyword>
<dbReference type="EMBL" id="RAPQ01000008">
    <property type="protein sequence ID" value="RKE04067.1"/>
    <property type="molecule type" value="Genomic_DNA"/>
</dbReference>
<keyword evidence="1" id="KW-0812">Transmembrane</keyword>
<organism evidence="2 3">
    <name type="scientific">Marinifilum flexuosum</name>
    <dbReference type="NCBI Taxonomy" id="1117708"/>
    <lineage>
        <taxon>Bacteria</taxon>
        <taxon>Pseudomonadati</taxon>
        <taxon>Bacteroidota</taxon>
        <taxon>Bacteroidia</taxon>
        <taxon>Marinilabiliales</taxon>
        <taxon>Marinifilaceae</taxon>
    </lineage>
</organism>
<evidence type="ECO:0000313" key="2">
    <source>
        <dbReference type="EMBL" id="RKE04067.1"/>
    </source>
</evidence>
<proteinExistence type="predicted"/>
<evidence type="ECO:0000256" key="1">
    <source>
        <dbReference type="SAM" id="Phobius"/>
    </source>
</evidence>
<protein>
    <submittedName>
        <fullName evidence="2">Uncharacterized protein</fullName>
    </submittedName>
</protein>
<dbReference type="Proteomes" id="UP000284531">
    <property type="component" value="Unassembled WGS sequence"/>
</dbReference>
<accession>A0A419X8I1</accession>
<feature type="transmembrane region" description="Helical" evidence="1">
    <location>
        <begin position="20"/>
        <end position="42"/>
    </location>
</feature>
<dbReference type="AlphaFoldDB" id="A0A419X8I1"/>
<gene>
    <name evidence="2" type="ORF">BXY64_1081</name>
</gene>
<keyword evidence="1" id="KW-1133">Transmembrane helix</keyword>
<reference evidence="2 3" key="1">
    <citation type="submission" date="2018-09" db="EMBL/GenBank/DDBJ databases">
        <title>Genomic Encyclopedia of Archaeal and Bacterial Type Strains, Phase II (KMG-II): from individual species to whole genera.</title>
        <authorList>
            <person name="Goeker M."/>
        </authorList>
    </citation>
    <scope>NUCLEOTIDE SEQUENCE [LARGE SCALE GENOMIC DNA]</scope>
    <source>
        <strain evidence="2 3">DSM 21950</strain>
    </source>
</reference>